<evidence type="ECO:0000313" key="3">
    <source>
        <dbReference type="Proteomes" id="UP000177870"/>
    </source>
</evidence>
<reference evidence="3" key="1">
    <citation type="submission" date="2016-10" db="EMBL/GenBank/DDBJ databases">
        <title>Comparative genomics uncovers the prolific and rare metabolic potential of the cyanobacterial genus Moorea.</title>
        <authorList>
            <person name="Leao T."/>
            <person name="Castelao G."/>
            <person name="Korobeynikov A."/>
            <person name="Monroe E.A."/>
            <person name="Podell S."/>
            <person name="Glukhov E."/>
            <person name="Allen E."/>
            <person name="Gerwick W.H."/>
            <person name="Gerwick L."/>
        </authorList>
    </citation>
    <scope>NUCLEOTIDE SEQUENCE [LARGE SCALE GENOMIC DNA]</scope>
    <source>
        <strain evidence="3">PAL-8-15-08-1</strain>
    </source>
</reference>
<sequence>MVLIEAEGDRVTRNENYGITSDNGIDTVASGGAAVQIKTFNDPDPEKNVGVLTFTWTAQDGPAGKYDIRIAYFDEEDGESPLTFSVNGQQVGTYDYDINLRGNNINRPTAEPKNYVPLSGANLRNPDRPLLAEDNPNPIFKNIDLAPGDQIEISVRSSTNNENNNFERGRLDAIEITRIPSVDLFWHNPVSGKVALWTLNGQGTSVETTAFITDQSGQDVLVPENAGFEARGVIDLGDGIRNPLWRDTLTGGVAVWNMERSEFQDAIITQAPAGQPGSDLNWAIRGTGDVNGGGAEEIFWYNTSSGEIAVWEIDQTGFQKATNITKTNGENMIESPNSSWQLVAAGDMDGDGDADAIWENMNTQEFGYWKLDGTVYQEAVLIDARPADGPWEFRGAYDANRDGIDDFFFRNSQGQNGLWIIENNSVSEENILPITPSVPDMDFSFYV</sequence>
<dbReference type="RefSeq" id="WP_070391901.1">
    <property type="nucleotide sequence ID" value="NZ_CP017599.1"/>
</dbReference>
<dbReference type="AlphaFoldDB" id="A0A1D8TP35"/>
<name>A0A1D8TP35_9CYAN</name>
<protein>
    <submittedName>
        <fullName evidence="2">Uncharacterized protein</fullName>
    </submittedName>
</protein>
<proteinExistence type="predicted"/>
<dbReference type="SUPFAM" id="SSF69318">
    <property type="entry name" value="Integrin alpha N-terminal domain"/>
    <property type="match status" value="1"/>
</dbReference>
<dbReference type="Gene3D" id="2.130.10.130">
    <property type="entry name" value="Integrin alpha, N-terminal"/>
    <property type="match status" value="1"/>
</dbReference>
<dbReference type="Proteomes" id="UP000177870">
    <property type="component" value="Chromosome"/>
</dbReference>
<dbReference type="PANTHER" id="PTHR46580">
    <property type="entry name" value="SENSOR KINASE-RELATED"/>
    <property type="match status" value="1"/>
</dbReference>
<dbReference type="Pfam" id="PF13517">
    <property type="entry name" value="FG-GAP_3"/>
    <property type="match status" value="1"/>
</dbReference>
<evidence type="ECO:0000256" key="1">
    <source>
        <dbReference type="ARBA" id="ARBA00022729"/>
    </source>
</evidence>
<organism evidence="2 3">
    <name type="scientific">Moorena producens PAL-8-15-08-1</name>
    <dbReference type="NCBI Taxonomy" id="1458985"/>
    <lineage>
        <taxon>Bacteria</taxon>
        <taxon>Bacillati</taxon>
        <taxon>Cyanobacteriota</taxon>
        <taxon>Cyanophyceae</taxon>
        <taxon>Coleofasciculales</taxon>
        <taxon>Coleofasciculaceae</taxon>
        <taxon>Moorena</taxon>
    </lineage>
</organism>
<evidence type="ECO:0000313" key="2">
    <source>
        <dbReference type="EMBL" id="AOW99417.1"/>
    </source>
</evidence>
<dbReference type="InterPro" id="IPR028994">
    <property type="entry name" value="Integrin_alpha_N"/>
</dbReference>
<gene>
    <name evidence="2" type="ORF">BJP34_08060</name>
</gene>
<dbReference type="EMBL" id="CP017599">
    <property type="protein sequence ID" value="AOW99417.1"/>
    <property type="molecule type" value="Genomic_DNA"/>
</dbReference>
<dbReference type="OrthoDB" id="466259at2"/>
<dbReference type="InterPro" id="IPR013517">
    <property type="entry name" value="FG-GAP"/>
</dbReference>
<dbReference type="PANTHER" id="PTHR46580:SF2">
    <property type="entry name" value="MAM DOMAIN-CONTAINING PROTEIN"/>
    <property type="match status" value="1"/>
</dbReference>
<keyword evidence="1" id="KW-0732">Signal</keyword>
<dbReference type="KEGG" id="mpro:BJP34_08060"/>
<accession>A0A1D8TP35</accession>
<dbReference type="STRING" id="1458985.BJP34_08060"/>